<evidence type="ECO:0000313" key="2">
    <source>
        <dbReference type="Proteomes" id="UP001143370"/>
    </source>
</evidence>
<protein>
    <submittedName>
        <fullName evidence="1">Uncharacterized protein</fullName>
    </submittedName>
</protein>
<reference evidence="1" key="2">
    <citation type="submission" date="2023-01" db="EMBL/GenBank/DDBJ databases">
        <authorList>
            <person name="Sun Q."/>
            <person name="Evtushenko L."/>
        </authorList>
    </citation>
    <scope>NUCLEOTIDE SEQUENCE</scope>
    <source>
        <strain evidence="1">VKM B-2484</strain>
    </source>
</reference>
<dbReference type="EMBL" id="BSFJ01000005">
    <property type="protein sequence ID" value="GLK71452.1"/>
    <property type="molecule type" value="Genomic_DNA"/>
</dbReference>
<proteinExistence type="predicted"/>
<reference evidence="1" key="1">
    <citation type="journal article" date="2014" name="Int. J. Syst. Evol. Microbiol.">
        <title>Complete genome sequence of Corynebacterium casei LMG S-19264T (=DSM 44701T), isolated from a smear-ripened cheese.</title>
        <authorList>
            <consortium name="US DOE Joint Genome Institute (JGI-PGF)"/>
            <person name="Walter F."/>
            <person name="Albersmeier A."/>
            <person name="Kalinowski J."/>
            <person name="Ruckert C."/>
        </authorList>
    </citation>
    <scope>NUCLEOTIDE SEQUENCE</scope>
    <source>
        <strain evidence="1">VKM B-2484</strain>
    </source>
</reference>
<name>A0A9W6J6V6_9HYPH</name>
<gene>
    <name evidence="1" type="ORF">GCM10017643_15670</name>
</gene>
<dbReference type="AlphaFoldDB" id="A0A9W6J6V6"/>
<dbReference type="RefSeq" id="WP_213372665.1">
    <property type="nucleotide sequence ID" value="NZ_BSFJ01000005.1"/>
</dbReference>
<dbReference type="Proteomes" id="UP001143370">
    <property type="component" value="Unassembled WGS sequence"/>
</dbReference>
<sequence length="81" mass="9120">MTTATDISRRIAETVQPRLGRIAEHEVGILPVDTSGDGPNWTATIARQGGGGHAYRQWRLEQLRTAVESVRREIPRIDWNQ</sequence>
<organism evidence="1 2">
    <name type="scientific">Ancylobacter dichloromethanicus</name>
    <dbReference type="NCBI Taxonomy" id="518825"/>
    <lineage>
        <taxon>Bacteria</taxon>
        <taxon>Pseudomonadati</taxon>
        <taxon>Pseudomonadota</taxon>
        <taxon>Alphaproteobacteria</taxon>
        <taxon>Hyphomicrobiales</taxon>
        <taxon>Xanthobacteraceae</taxon>
        <taxon>Ancylobacter</taxon>
    </lineage>
</organism>
<evidence type="ECO:0000313" key="1">
    <source>
        <dbReference type="EMBL" id="GLK71452.1"/>
    </source>
</evidence>
<accession>A0A9W6J6V6</accession>
<comment type="caution">
    <text evidence="1">The sequence shown here is derived from an EMBL/GenBank/DDBJ whole genome shotgun (WGS) entry which is preliminary data.</text>
</comment>
<keyword evidence="2" id="KW-1185">Reference proteome</keyword>